<keyword evidence="4" id="KW-1185">Reference proteome</keyword>
<keyword evidence="2" id="KW-1133">Transmembrane helix</keyword>
<dbReference type="Proteomes" id="UP001374535">
    <property type="component" value="Chromosome 4"/>
</dbReference>
<evidence type="ECO:0000313" key="3">
    <source>
        <dbReference type="EMBL" id="WVZ15615.1"/>
    </source>
</evidence>
<feature type="region of interest" description="Disordered" evidence="1">
    <location>
        <begin position="1"/>
        <end position="41"/>
    </location>
</feature>
<feature type="transmembrane region" description="Helical" evidence="2">
    <location>
        <begin position="101"/>
        <end position="122"/>
    </location>
</feature>
<proteinExistence type="predicted"/>
<dbReference type="PANTHER" id="PTHR34201:SF1">
    <property type="entry name" value="GLYCINE-RICH PROTEIN"/>
    <property type="match status" value="1"/>
</dbReference>
<accession>A0AAQ3NST1</accession>
<protein>
    <submittedName>
        <fullName evidence="3">Uncharacterized protein</fullName>
    </submittedName>
</protein>
<gene>
    <name evidence="3" type="ORF">V8G54_013181</name>
</gene>
<dbReference type="AlphaFoldDB" id="A0AAQ3NST1"/>
<reference evidence="3 4" key="1">
    <citation type="journal article" date="2023" name="Life. Sci Alliance">
        <title>Evolutionary insights into 3D genome organization and epigenetic landscape of Vigna mungo.</title>
        <authorList>
            <person name="Junaid A."/>
            <person name="Singh B."/>
            <person name="Bhatia S."/>
        </authorList>
    </citation>
    <scope>NUCLEOTIDE SEQUENCE [LARGE SCALE GENOMIC DNA]</scope>
    <source>
        <strain evidence="3">Urdbean</strain>
    </source>
</reference>
<evidence type="ECO:0000313" key="4">
    <source>
        <dbReference type="Proteomes" id="UP001374535"/>
    </source>
</evidence>
<keyword evidence="2" id="KW-0812">Transmembrane</keyword>
<keyword evidence="2" id="KW-0472">Membrane</keyword>
<evidence type="ECO:0000256" key="2">
    <source>
        <dbReference type="SAM" id="Phobius"/>
    </source>
</evidence>
<dbReference type="InterPro" id="IPR053288">
    <property type="entry name" value="TGD_Bridge_Protein"/>
</dbReference>
<sequence>MTLKPQERPKERPKRTSGTPQTIKNKRNSRAPGRNNYNETTPHNFEITYAVSDGGIDGSMEEKSREMMEKQRLKMNDDDNKGLLWKLPVIKSDQFGKVGPAFGIGVGCGLGFGAGFLGGLLLNPPLHLLQFRILVTRCFDISIGKIIEWVLALEFLVYKLALDLVLDVELDWGIAQDENKKYSNVGNPFRGARSIVSESTSVSKTGLNSWFELVVGTGYFERMGDRAVWLSLSGLFVVVVLAHRRRYRLGSLVRRPCRVRHRCACPCVGFSFVRSWCGCVISWFGNGKFFNEVAEEGGPSVGRENPSFSPGGISTDAAALKTYVRKGSRTRFKSRALKKLILGTPNSLEEGLMLSESGGMKFWDLNQLVVVNIITSYTQVRVPKRDSSHPRHT</sequence>
<dbReference type="PANTHER" id="PTHR34201">
    <property type="entry name" value="GLYCINE-RICH PROTEIN"/>
    <property type="match status" value="1"/>
</dbReference>
<evidence type="ECO:0000256" key="1">
    <source>
        <dbReference type="SAM" id="MobiDB-lite"/>
    </source>
</evidence>
<dbReference type="EMBL" id="CP144697">
    <property type="protein sequence ID" value="WVZ15615.1"/>
    <property type="molecule type" value="Genomic_DNA"/>
</dbReference>
<name>A0AAQ3NST1_VIGMU</name>
<feature type="compositionally biased region" description="Basic and acidic residues" evidence="1">
    <location>
        <begin position="1"/>
        <end position="10"/>
    </location>
</feature>
<organism evidence="3 4">
    <name type="scientific">Vigna mungo</name>
    <name type="common">Black gram</name>
    <name type="synonym">Phaseolus mungo</name>
    <dbReference type="NCBI Taxonomy" id="3915"/>
    <lineage>
        <taxon>Eukaryota</taxon>
        <taxon>Viridiplantae</taxon>
        <taxon>Streptophyta</taxon>
        <taxon>Embryophyta</taxon>
        <taxon>Tracheophyta</taxon>
        <taxon>Spermatophyta</taxon>
        <taxon>Magnoliopsida</taxon>
        <taxon>eudicotyledons</taxon>
        <taxon>Gunneridae</taxon>
        <taxon>Pentapetalae</taxon>
        <taxon>rosids</taxon>
        <taxon>fabids</taxon>
        <taxon>Fabales</taxon>
        <taxon>Fabaceae</taxon>
        <taxon>Papilionoideae</taxon>
        <taxon>50 kb inversion clade</taxon>
        <taxon>NPAAA clade</taxon>
        <taxon>indigoferoid/millettioid clade</taxon>
        <taxon>Phaseoleae</taxon>
        <taxon>Vigna</taxon>
    </lineage>
</organism>